<dbReference type="STRING" id="105696.A0A1Y2LTJ1"/>
<dbReference type="InParanoid" id="A0A1Y2LTJ1"/>
<gene>
    <name evidence="3" type="ORF">B5807_09784</name>
</gene>
<dbReference type="EMBL" id="KZ107849">
    <property type="protein sequence ID" value="OSS47206.1"/>
    <property type="molecule type" value="Genomic_DNA"/>
</dbReference>
<accession>A0A1Y2LTJ1</accession>
<feature type="coiled-coil region" evidence="1">
    <location>
        <begin position="30"/>
        <end position="72"/>
    </location>
</feature>
<dbReference type="AlphaFoldDB" id="A0A1Y2LTJ1"/>
<name>A0A1Y2LTJ1_EPING</name>
<dbReference type="PANTHER" id="PTHR40135">
    <property type="entry name" value="MITOCHONDRIAL PHOSPHATE CARRIER PROTEIN"/>
    <property type="match status" value="1"/>
</dbReference>
<protein>
    <submittedName>
        <fullName evidence="3">Uncharacterized protein</fullName>
    </submittedName>
</protein>
<reference evidence="3 4" key="1">
    <citation type="journal article" date="2017" name="Genome Announc.">
        <title>Genome sequence of the saprophytic ascomycete Epicoccum nigrum ICMP 19927 strain isolated from New Zealand.</title>
        <authorList>
            <person name="Fokin M."/>
            <person name="Fleetwood D."/>
            <person name="Weir B.S."/>
            <person name="Villas-Boas S.G."/>
        </authorList>
    </citation>
    <scope>NUCLEOTIDE SEQUENCE [LARGE SCALE GENOMIC DNA]</scope>
    <source>
        <strain evidence="3 4">ICMP 19927</strain>
    </source>
</reference>
<sequence length="82" mass="9939">MWFTRGFSLTNFVIGTSALSFQVFVLYPWHEQLDEEFKELRKEHRRLLDETHRQHARELGRIREELEGLRKEREGRGIRGGR</sequence>
<evidence type="ECO:0000313" key="4">
    <source>
        <dbReference type="Proteomes" id="UP000193240"/>
    </source>
</evidence>
<organism evidence="3 4">
    <name type="scientific">Epicoccum nigrum</name>
    <name type="common">Soil fungus</name>
    <name type="synonym">Epicoccum purpurascens</name>
    <dbReference type="NCBI Taxonomy" id="105696"/>
    <lineage>
        <taxon>Eukaryota</taxon>
        <taxon>Fungi</taxon>
        <taxon>Dikarya</taxon>
        <taxon>Ascomycota</taxon>
        <taxon>Pezizomycotina</taxon>
        <taxon>Dothideomycetes</taxon>
        <taxon>Pleosporomycetidae</taxon>
        <taxon>Pleosporales</taxon>
        <taxon>Pleosporineae</taxon>
        <taxon>Didymellaceae</taxon>
        <taxon>Epicoccum</taxon>
    </lineage>
</organism>
<keyword evidence="2" id="KW-0812">Transmembrane</keyword>
<feature type="transmembrane region" description="Helical" evidence="2">
    <location>
        <begin position="12"/>
        <end position="29"/>
    </location>
</feature>
<keyword evidence="4" id="KW-1185">Reference proteome</keyword>
<evidence type="ECO:0000313" key="3">
    <source>
        <dbReference type="EMBL" id="OSS47206.1"/>
    </source>
</evidence>
<keyword evidence="2" id="KW-1133">Transmembrane helix</keyword>
<dbReference type="Proteomes" id="UP000193240">
    <property type="component" value="Unassembled WGS sequence"/>
</dbReference>
<keyword evidence="1" id="KW-0175">Coiled coil</keyword>
<evidence type="ECO:0000256" key="1">
    <source>
        <dbReference type="SAM" id="Coils"/>
    </source>
</evidence>
<evidence type="ECO:0000256" key="2">
    <source>
        <dbReference type="SAM" id="Phobius"/>
    </source>
</evidence>
<dbReference type="OMA" id="HGEASRM"/>
<keyword evidence="2" id="KW-0472">Membrane</keyword>
<proteinExistence type="predicted"/>
<dbReference type="PANTHER" id="PTHR40135:SF1">
    <property type="entry name" value="MITOCHONDRIAL PHOSPHATE CARRIER PROTEIN"/>
    <property type="match status" value="1"/>
</dbReference>